<comment type="caution">
    <text evidence="1">The sequence shown here is derived from an EMBL/GenBank/DDBJ whole genome shotgun (WGS) entry which is preliminary data.</text>
</comment>
<accession>A0A3M6U4J5</accession>
<evidence type="ECO:0000313" key="2">
    <source>
        <dbReference type="Proteomes" id="UP000275408"/>
    </source>
</evidence>
<gene>
    <name evidence="1" type="ORF">pdam_00017135</name>
</gene>
<organism evidence="1 2">
    <name type="scientific">Pocillopora damicornis</name>
    <name type="common">Cauliflower coral</name>
    <name type="synonym">Millepora damicornis</name>
    <dbReference type="NCBI Taxonomy" id="46731"/>
    <lineage>
        <taxon>Eukaryota</taxon>
        <taxon>Metazoa</taxon>
        <taxon>Cnidaria</taxon>
        <taxon>Anthozoa</taxon>
        <taxon>Hexacorallia</taxon>
        <taxon>Scleractinia</taxon>
        <taxon>Astrocoeniina</taxon>
        <taxon>Pocilloporidae</taxon>
        <taxon>Pocillopora</taxon>
    </lineage>
</organism>
<proteinExistence type="predicted"/>
<reference evidence="1 2" key="1">
    <citation type="journal article" date="2018" name="Sci. Rep.">
        <title>Comparative analysis of the Pocillopora damicornis genome highlights role of immune system in coral evolution.</title>
        <authorList>
            <person name="Cunning R."/>
            <person name="Bay R.A."/>
            <person name="Gillette P."/>
            <person name="Baker A.C."/>
            <person name="Traylor-Knowles N."/>
        </authorList>
    </citation>
    <scope>NUCLEOTIDE SEQUENCE [LARGE SCALE GENOMIC DNA]</scope>
    <source>
        <strain evidence="1">RSMAS</strain>
        <tissue evidence="1">Whole animal</tissue>
    </source>
</reference>
<dbReference type="EMBL" id="RCHS01002247">
    <property type="protein sequence ID" value="RMX48592.1"/>
    <property type="molecule type" value="Genomic_DNA"/>
</dbReference>
<evidence type="ECO:0000313" key="1">
    <source>
        <dbReference type="EMBL" id="RMX48592.1"/>
    </source>
</evidence>
<protein>
    <submittedName>
        <fullName evidence="1">Uncharacterized protein</fullName>
    </submittedName>
</protein>
<name>A0A3M6U4J5_POCDA</name>
<keyword evidence="2" id="KW-1185">Reference proteome</keyword>
<dbReference type="AlphaFoldDB" id="A0A3M6U4J5"/>
<sequence>MQLLPGRVARVTFDKGGEAAKAAKARGAWLCHSKRGGVRGYFPPSPYINEEKMRHCFRNEAVWESKHLARHARCFFWISGFAHGTREGNPPREKEISRFVSINGIRCKV</sequence>
<dbReference type="Proteomes" id="UP000275408">
    <property type="component" value="Unassembled WGS sequence"/>
</dbReference>